<dbReference type="Proteomes" id="UP000298663">
    <property type="component" value="Unassembled WGS sequence"/>
</dbReference>
<sequence>MRESLWNHQVKPKRITLSEPSLRLFYADDDRASDLRFHSQVEQPCLERLSEFGSSPLRGGSTMDHTEIVPNELAIRFFVDAVEEKLKAEFYMPNPVQIAEMKLRGHREPMEKNSVVVEHKNICWALREHGEWERATKIYIVVEVHERDDILALEMSFKKLTYLISLKYRNLTHLQFDMIDWRWAMNLTGALREIRNLKNLTIGRPYRVMEAAEGSCIELKVIGEFTKEVAHANALSLTAISILAFLRIDFKFCNFLNSMIQLKSITLGQVVLDFKNFRFFQFKSITEVTLNSCGREPREDFREFCGSFPALFPNVNVCRIERYKLGSTHYDIVRSLLEERITDCEVIIGCYGFEMDGFVSSFCSDECVKAAFGMSAAIIKKGSTECAEARLFGVHSDPQGVPLRFTNEHVIYLRDSTRPTFSK</sequence>
<protein>
    <submittedName>
        <fullName evidence="1">Uncharacterized protein</fullName>
    </submittedName>
</protein>
<gene>
    <name evidence="1" type="ORF">L596_007417</name>
</gene>
<comment type="caution">
    <text evidence="1">The sequence shown here is derived from an EMBL/GenBank/DDBJ whole genome shotgun (WGS) entry which is preliminary data.</text>
</comment>
<reference evidence="1 2" key="2">
    <citation type="journal article" date="2019" name="G3 (Bethesda)">
        <title>Hybrid Assembly of the Genome of the Entomopathogenic Nematode Steinernema carpocapsae Identifies the X-Chromosome.</title>
        <authorList>
            <person name="Serra L."/>
            <person name="Macchietto M."/>
            <person name="Macias-Munoz A."/>
            <person name="McGill C.J."/>
            <person name="Rodriguez I.M."/>
            <person name="Rodriguez B."/>
            <person name="Murad R."/>
            <person name="Mortazavi A."/>
        </authorList>
    </citation>
    <scope>NUCLEOTIDE SEQUENCE [LARGE SCALE GENOMIC DNA]</scope>
    <source>
        <strain evidence="1 2">ALL</strain>
    </source>
</reference>
<proteinExistence type="predicted"/>
<accession>A0A4U5P9A8</accession>
<dbReference type="AlphaFoldDB" id="A0A4U5P9A8"/>
<evidence type="ECO:0000313" key="1">
    <source>
        <dbReference type="EMBL" id="TKR92848.1"/>
    </source>
</evidence>
<name>A0A4U5P9A8_STECR</name>
<keyword evidence="2" id="KW-1185">Reference proteome</keyword>
<evidence type="ECO:0000313" key="2">
    <source>
        <dbReference type="Proteomes" id="UP000298663"/>
    </source>
</evidence>
<reference evidence="1 2" key="1">
    <citation type="journal article" date="2015" name="Genome Biol.">
        <title>Comparative genomics of Steinernema reveals deeply conserved gene regulatory networks.</title>
        <authorList>
            <person name="Dillman A.R."/>
            <person name="Macchietto M."/>
            <person name="Porter C.F."/>
            <person name="Rogers A."/>
            <person name="Williams B."/>
            <person name="Antoshechkin I."/>
            <person name="Lee M.M."/>
            <person name="Goodwin Z."/>
            <person name="Lu X."/>
            <person name="Lewis E.E."/>
            <person name="Goodrich-Blair H."/>
            <person name="Stock S.P."/>
            <person name="Adams B.J."/>
            <person name="Sternberg P.W."/>
            <person name="Mortazavi A."/>
        </authorList>
    </citation>
    <scope>NUCLEOTIDE SEQUENCE [LARGE SCALE GENOMIC DNA]</scope>
    <source>
        <strain evidence="1 2">ALL</strain>
    </source>
</reference>
<dbReference type="EMBL" id="AZBU02000002">
    <property type="protein sequence ID" value="TKR92848.1"/>
    <property type="molecule type" value="Genomic_DNA"/>
</dbReference>
<organism evidence="1 2">
    <name type="scientific">Steinernema carpocapsae</name>
    <name type="common">Entomopathogenic nematode</name>
    <dbReference type="NCBI Taxonomy" id="34508"/>
    <lineage>
        <taxon>Eukaryota</taxon>
        <taxon>Metazoa</taxon>
        <taxon>Ecdysozoa</taxon>
        <taxon>Nematoda</taxon>
        <taxon>Chromadorea</taxon>
        <taxon>Rhabditida</taxon>
        <taxon>Tylenchina</taxon>
        <taxon>Panagrolaimomorpha</taxon>
        <taxon>Strongyloidoidea</taxon>
        <taxon>Steinernematidae</taxon>
        <taxon>Steinernema</taxon>
    </lineage>
</organism>